<organism evidence="3 4">
    <name type="scientific">Alkaliphilus peptidifermentans DSM 18978</name>
    <dbReference type="NCBI Taxonomy" id="1120976"/>
    <lineage>
        <taxon>Bacteria</taxon>
        <taxon>Bacillati</taxon>
        <taxon>Bacillota</taxon>
        <taxon>Clostridia</taxon>
        <taxon>Peptostreptococcales</taxon>
        <taxon>Natronincolaceae</taxon>
        <taxon>Alkaliphilus</taxon>
    </lineage>
</organism>
<dbReference type="InterPro" id="IPR011010">
    <property type="entry name" value="DNA_brk_join_enz"/>
</dbReference>
<dbReference type="Proteomes" id="UP000198636">
    <property type="component" value="Unassembled WGS sequence"/>
</dbReference>
<evidence type="ECO:0000313" key="3">
    <source>
        <dbReference type="EMBL" id="SCY87765.1"/>
    </source>
</evidence>
<keyword evidence="4" id="KW-1185">Reference proteome</keyword>
<dbReference type="GO" id="GO:0003677">
    <property type="term" value="F:DNA binding"/>
    <property type="evidence" value="ECO:0007669"/>
    <property type="project" value="InterPro"/>
</dbReference>
<dbReference type="CDD" id="cd00397">
    <property type="entry name" value="DNA_BRE_C"/>
    <property type="match status" value="1"/>
</dbReference>
<dbReference type="SUPFAM" id="SSF56349">
    <property type="entry name" value="DNA breaking-rejoining enzymes"/>
    <property type="match status" value="1"/>
</dbReference>
<sequence length="695" mass="82346">MKYNAHIANDEIRNNAICTNKKYSQRKKDIIISNILKSYTYCSTKKLYSEMLPLIFDFVLKFKCRQINNGLFYSLLSDYLEQRTHYKISAHKYLNTLAKICTFYLYIEGEISLTYSNIEFLTTKSTALETFMTSILGMKIKKVNFQDLRFDMLLIVMFKNKTINVFDITNEMLIEYREFIYSEEESVSSHKLEYHRLHNRLYIRGIVSENSPRIDTNLISNNDYFDKLADSEVKTAILYYIENAKLKTNSKPKIRPHLLHFGLFAETNYKSVSLQQYNSFIAEHYKNILKEEINIGKISKNWACNCLVRVNSFFNFLIDYEYRVCQNSRDIFIPNIFDERNVEKNRRSNIKEHIIEQIRHKSESLDEIEKALVTIYLGTGIRLNELAVFRVENFHDNASNLIYSSDLAVDPDIGWIKVTGTKIQNKERIILINKEIFKAFEILKRDRINKFGNLEKMIHPIPEVGEANFLLLNNSARPYKTLGNRIRTIFEKLDLRDENGKQLKITAHQFRHSYLTDLVKHGCPIHLAMDFMGHVDPQMLHWYNHHKKDLLEIAREESIVSNEFEIKIEDNRNTMVVKGDEINRQYSKFNKYYIRGGICTTDEFQDECDYIDCIECKQETFKTNYSFVSHLNKSMQHYYSLWISEENHGSDRAIYLLYLCRLYEKLLRKVENNKYVHEVSLNFEERSRIAKEVGL</sequence>
<evidence type="ECO:0000259" key="2">
    <source>
        <dbReference type="PROSITE" id="PS51898"/>
    </source>
</evidence>
<dbReference type="OrthoDB" id="1803733at2"/>
<dbReference type="AlphaFoldDB" id="A0A1G5JHE7"/>
<dbReference type="Gene3D" id="1.10.443.10">
    <property type="entry name" value="Intergrase catalytic core"/>
    <property type="match status" value="1"/>
</dbReference>
<dbReference type="InterPro" id="IPR050090">
    <property type="entry name" value="Tyrosine_recombinase_XerCD"/>
</dbReference>
<keyword evidence="1" id="KW-0233">DNA recombination</keyword>
<dbReference type="InterPro" id="IPR002104">
    <property type="entry name" value="Integrase_catalytic"/>
</dbReference>
<evidence type="ECO:0000256" key="1">
    <source>
        <dbReference type="ARBA" id="ARBA00023172"/>
    </source>
</evidence>
<evidence type="ECO:0000313" key="4">
    <source>
        <dbReference type="Proteomes" id="UP000198636"/>
    </source>
</evidence>
<dbReference type="RefSeq" id="WP_091545025.1">
    <property type="nucleotide sequence ID" value="NZ_FMUS01000019.1"/>
</dbReference>
<dbReference type="GO" id="GO:0006310">
    <property type="term" value="P:DNA recombination"/>
    <property type="evidence" value="ECO:0007669"/>
    <property type="project" value="UniProtKB-KW"/>
</dbReference>
<dbReference type="PANTHER" id="PTHR30349">
    <property type="entry name" value="PHAGE INTEGRASE-RELATED"/>
    <property type="match status" value="1"/>
</dbReference>
<accession>A0A1G5JHE7</accession>
<dbReference type="Pfam" id="PF00589">
    <property type="entry name" value="Phage_integrase"/>
    <property type="match status" value="1"/>
</dbReference>
<dbReference type="EMBL" id="FMUS01000019">
    <property type="protein sequence ID" value="SCY87765.1"/>
    <property type="molecule type" value="Genomic_DNA"/>
</dbReference>
<dbReference type="PANTHER" id="PTHR30349:SF86">
    <property type="entry name" value="INTEGRASE_RECOMBINASE AQ_AA09-RELATED"/>
    <property type="match status" value="1"/>
</dbReference>
<dbReference type="STRING" id="1120976.SAMN03080606_02866"/>
<protein>
    <submittedName>
        <fullName evidence="3">Site-specific recombinase XerD</fullName>
    </submittedName>
</protein>
<proteinExistence type="predicted"/>
<dbReference type="GO" id="GO:0015074">
    <property type="term" value="P:DNA integration"/>
    <property type="evidence" value="ECO:0007669"/>
    <property type="project" value="InterPro"/>
</dbReference>
<name>A0A1G5JHE7_9FIRM</name>
<reference evidence="3 4" key="1">
    <citation type="submission" date="2016-10" db="EMBL/GenBank/DDBJ databases">
        <authorList>
            <person name="de Groot N.N."/>
        </authorList>
    </citation>
    <scope>NUCLEOTIDE SEQUENCE [LARGE SCALE GENOMIC DNA]</scope>
    <source>
        <strain evidence="3 4">DSM 18978</strain>
    </source>
</reference>
<dbReference type="PROSITE" id="PS51898">
    <property type="entry name" value="TYR_RECOMBINASE"/>
    <property type="match status" value="1"/>
</dbReference>
<feature type="domain" description="Tyr recombinase" evidence="2">
    <location>
        <begin position="344"/>
        <end position="556"/>
    </location>
</feature>
<gene>
    <name evidence="3" type="ORF">SAMN03080606_02866</name>
</gene>
<dbReference type="InterPro" id="IPR013762">
    <property type="entry name" value="Integrase-like_cat_sf"/>
</dbReference>